<proteinExistence type="predicted"/>
<sequence>MATFFAFRTNPPAVPPSKSASAISMTIFSTLTPASRPHSLPASNNDSRAFRMMDLPCPKLQNGHGLRYDPDHADMNCRYVAPNLAWAECEVRESNFGSPPTFEEIAEIAALCATAVND</sequence>
<keyword evidence="2" id="KW-1185">Reference proteome</keyword>
<dbReference type="Proteomes" id="UP001516023">
    <property type="component" value="Unassembled WGS sequence"/>
</dbReference>
<gene>
    <name evidence="1" type="ORF">HJC23_004325</name>
</gene>
<protein>
    <submittedName>
        <fullName evidence="1">Uncharacterized protein</fullName>
    </submittedName>
</protein>
<comment type="caution">
    <text evidence="1">The sequence shown here is derived from an EMBL/GenBank/DDBJ whole genome shotgun (WGS) entry which is preliminary data.</text>
</comment>
<dbReference type="EMBL" id="JABMIG020000076">
    <property type="protein sequence ID" value="KAL3794948.1"/>
    <property type="molecule type" value="Genomic_DNA"/>
</dbReference>
<evidence type="ECO:0000313" key="1">
    <source>
        <dbReference type="EMBL" id="KAL3794948.1"/>
    </source>
</evidence>
<evidence type="ECO:0000313" key="2">
    <source>
        <dbReference type="Proteomes" id="UP001516023"/>
    </source>
</evidence>
<accession>A0ABD3Q379</accession>
<organism evidence="1 2">
    <name type="scientific">Cyclotella cryptica</name>
    <dbReference type="NCBI Taxonomy" id="29204"/>
    <lineage>
        <taxon>Eukaryota</taxon>
        <taxon>Sar</taxon>
        <taxon>Stramenopiles</taxon>
        <taxon>Ochrophyta</taxon>
        <taxon>Bacillariophyta</taxon>
        <taxon>Coscinodiscophyceae</taxon>
        <taxon>Thalassiosirophycidae</taxon>
        <taxon>Stephanodiscales</taxon>
        <taxon>Stephanodiscaceae</taxon>
        <taxon>Cyclotella</taxon>
    </lineage>
</organism>
<reference evidence="1 2" key="1">
    <citation type="journal article" date="2020" name="G3 (Bethesda)">
        <title>Improved Reference Genome for Cyclotella cryptica CCMP332, a Model for Cell Wall Morphogenesis, Salinity Adaptation, and Lipid Production in Diatoms (Bacillariophyta).</title>
        <authorList>
            <person name="Roberts W.R."/>
            <person name="Downey K.M."/>
            <person name="Ruck E.C."/>
            <person name="Traller J.C."/>
            <person name="Alverson A.J."/>
        </authorList>
    </citation>
    <scope>NUCLEOTIDE SEQUENCE [LARGE SCALE GENOMIC DNA]</scope>
    <source>
        <strain evidence="1 2">CCMP332</strain>
    </source>
</reference>
<dbReference type="AlphaFoldDB" id="A0ABD3Q379"/>
<name>A0ABD3Q379_9STRA</name>